<name>A0A857JD99_9ALTE</name>
<feature type="signal peptide" evidence="6">
    <location>
        <begin position="1"/>
        <end position="24"/>
    </location>
</feature>
<feature type="region of interest" description="Disordered" evidence="5">
    <location>
        <begin position="728"/>
        <end position="755"/>
    </location>
</feature>
<keyword evidence="6" id="KW-0732">Signal</keyword>
<dbReference type="Gene3D" id="2.170.130.10">
    <property type="entry name" value="TonB-dependent receptor, plug domain"/>
    <property type="match status" value="1"/>
</dbReference>
<sequence length="924" mass="101542">MSNANFKLNAICMAMLLTSNGVYAQQGETSAEASDLEVINVTGIRSALSKSASIKQDSSGVVDAISAEDIGKLPDTNLAESLQRISGVSIDRANNEGNKVTVRGFGPDFNLVTLNGRQMPNSSALQEAGVSRSFNFREIASESVSGVSVFKTGKSHVASGGIGATIDISTAKPFDYDGFKAFASVKGVHDSSVDTGSSITPEVSGMISQTFADGKFGILLSASHAERDSGRDRVGTSNGWVRNRADPDGVDASAINTNNNPTGAYWVPWTPEIERFDTERERQNAQLVLQFAPNDRIEATLDYTMSRFEETSFTNKQAFWFDNPTGTTDENGTLVNISNVNDELNFWAWELYEKKENDSVGFNLKWQATDALRLAFDIHDSTSHSNPDGQTAETLANLKNPPGSVALIGADFSGEIPSITVDDSGLTGGAYNPDNIVSDLYQLRGYEMENNIKQYQFNGQWDNLEDGALVAINFGAMYTDYQIDTYLSERFSFVDIPLDNLGLTFTPLGDFADQFSGANELFSFIPNYEASRFVDIVEDEGLFLAPDITTNGVNEETTALYVSFDFSTEFNEFPIDLNVGVRYEDTDVSAYSVQPGILALNYRHAEELRPLFDDTATAQELSGGYNRVLPNFDFSMELTGEIKTRFSYSRTLARAGISAMFPSTNIDARPDGPFNASQGNPNLLPITSDNFDFSLEWYHTDGSYASVGYFKKFVENFIGAGVEQREINDVNGNPLRDPSVNPRAGCPDSSDTPNPACLSQASDPIVIFDVSTPDNLQNREVDGWELNAQYMFSDTGFGAVANYTLVDSDESFDPYDFDQTIALTGLSDSGNLVGFYENEALQVRVAYNWRDDFLLALGTEPTFTEAYGQWDLSINYEINDTFTVYIDGLNLTDETVRRHGRFAEQLISAEQYGPRYSFGISGKW</sequence>
<dbReference type="InterPro" id="IPR000531">
    <property type="entry name" value="Beta-barrel_TonB"/>
</dbReference>
<evidence type="ECO:0000256" key="1">
    <source>
        <dbReference type="ARBA" id="ARBA00004442"/>
    </source>
</evidence>
<keyword evidence="10" id="KW-1185">Reference proteome</keyword>
<keyword evidence="4" id="KW-0798">TonB box</keyword>
<evidence type="ECO:0000256" key="6">
    <source>
        <dbReference type="SAM" id="SignalP"/>
    </source>
</evidence>
<feature type="domain" description="TonB-dependent receptor plug" evidence="8">
    <location>
        <begin position="55"/>
        <end position="161"/>
    </location>
</feature>
<comment type="subcellular location">
    <subcellularLocation>
        <location evidence="1 4">Cell outer membrane</location>
    </subcellularLocation>
</comment>
<dbReference type="Gene3D" id="2.40.170.20">
    <property type="entry name" value="TonB-dependent receptor, beta-barrel domain"/>
    <property type="match status" value="1"/>
</dbReference>
<dbReference type="GO" id="GO:0009279">
    <property type="term" value="C:cell outer membrane"/>
    <property type="evidence" value="ECO:0007669"/>
    <property type="project" value="UniProtKB-SubCell"/>
</dbReference>
<dbReference type="InterPro" id="IPR010104">
    <property type="entry name" value="TonB_rcpt_bac"/>
</dbReference>
<evidence type="ECO:0000313" key="10">
    <source>
        <dbReference type="Proteomes" id="UP000464524"/>
    </source>
</evidence>
<evidence type="ECO:0000259" key="7">
    <source>
        <dbReference type="Pfam" id="PF00593"/>
    </source>
</evidence>
<proteinExistence type="inferred from homology"/>
<dbReference type="AlphaFoldDB" id="A0A857JD99"/>
<dbReference type="InterPro" id="IPR036942">
    <property type="entry name" value="Beta-barrel_TonB_sf"/>
</dbReference>
<evidence type="ECO:0000313" key="9">
    <source>
        <dbReference type="EMBL" id="QHJ10005.1"/>
    </source>
</evidence>
<dbReference type="CDD" id="cd01347">
    <property type="entry name" value="ligand_gated_channel"/>
    <property type="match status" value="1"/>
</dbReference>
<dbReference type="Proteomes" id="UP000464524">
    <property type="component" value="Chromosome"/>
</dbReference>
<reference evidence="9 10" key="1">
    <citation type="submission" date="2019-12" db="EMBL/GenBank/DDBJ databases">
        <title>Genome sequencing and assembly of endphytes of Porphyra tenera.</title>
        <authorList>
            <person name="Park J.M."/>
            <person name="Shin R."/>
            <person name="Jo S.H."/>
        </authorList>
    </citation>
    <scope>NUCLEOTIDE SEQUENCE [LARGE SCALE GENOMIC DNA]</scope>
    <source>
        <strain evidence="9 10">GPM4</strain>
    </source>
</reference>
<evidence type="ECO:0000256" key="2">
    <source>
        <dbReference type="ARBA" id="ARBA00023136"/>
    </source>
</evidence>
<feature type="domain" description="TonB-dependent receptor-like beta-barrel" evidence="7">
    <location>
        <begin position="427"/>
        <end position="891"/>
    </location>
</feature>
<keyword evidence="2 4" id="KW-0472">Membrane</keyword>
<dbReference type="Pfam" id="PF00593">
    <property type="entry name" value="TonB_dep_Rec_b-barrel"/>
    <property type="match status" value="1"/>
</dbReference>
<dbReference type="SUPFAM" id="SSF56935">
    <property type="entry name" value="Porins"/>
    <property type="match status" value="1"/>
</dbReference>
<dbReference type="KEGG" id="pmes:FX988_00214"/>
<keyword evidence="3" id="KW-0998">Cell outer membrane</keyword>
<dbReference type="PANTHER" id="PTHR40980">
    <property type="entry name" value="PLUG DOMAIN-CONTAINING PROTEIN"/>
    <property type="match status" value="1"/>
</dbReference>
<evidence type="ECO:0000259" key="8">
    <source>
        <dbReference type="Pfam" id="PF07715"/>
    </source>
</evidence>
<dbReference type="PANTHER" id="PTHR40980:SF3">
    <property type="entry name" value="TONB-DEPENDENT RECEPTOR-LIKE BETA-BARREL DOMAIN-CONTAINING PROTEIN"/>
    <property type="match status" value="1"/>
</dbReference>
<evidence type="ECO:0000256" key="3">
    <source>
        <dbReference type="ARBA" id="ARBA00023237"/>
    </source>
</evidence>
<dbReference type="RefSeq" id="WP_160177940.1">
    <property type="nucleotide sequence ID" value="NZ_CP047656.1"/>
</dbReference>
<dbReference type="EMBL" id="CP047656">
    <property type="protein sequence ID" value="QHJ10005.1"/>
    <property type="molecule type" value="Genomic_DNA"/>
</dbReference>
<organism evidence="9 10">
    <name type="scientific">Paraglaciecola mesophila</name>
    <dbReference type="NCBI Taxonomy" id="197222"/>
    <lineage>
        <taxon>Bacteria</taxon>
        <taxon>Pseudomonadati</taxon>
        <taxon>Pseudomonadota</taxon>
        <taxon>Gammaproteobacteria</taxon>
        <taxon>Alteromonadales</taxon>
        <taxon>Alteromonadaceae</taxon>
        <taxon>Paraglaciecola</taxon>
    </lineage>
</organism>
<comment type="similarity">
    <text evidence="4">Belongs to the TonB-dependent receptor family.</text>
</comment>
<dbReference type="NCBIfam" id="TIGR01782">
    <property type="entry name" value="TonB-Xanth-Caul"/>
    <property type="match status" value="1"/>
</dbReference>
<dbReference type="InterPro" id="IPR037066">
    <property type="entry name" value="Plug_dom_sf"/>
</dbReference>
<protein>
    <recommendedName>
        <fullName evidence="11">TonB-dependent receptor</fullName>
    </recommendedName>
</protein>
<evidence type="ECO:0008006" key="11">
    <source>
        <dbReference type="Google" id="ProtNLM"/>
    </source>
</evidence>
<dbReference type="InterPro" id="IPR012910">
    <property type="entry name" value="Plug_dom"/>
</dbReference>
<evidence type="ECO:0000256" key="4">
    <source>
        <dbReference type="RuleBase" id="RU003357"/>
    </source>
</evidence>
<evidence type="ECO:0000256" key="5">
    <source>
        <dbReference type="SAM" id="MobiDB-lite"/>
    </source>
</evidence>
<feature type="chain" id="PRO_5033064482" description="TonB-dependent receptor" evidence="6">
    <location>
        <begin position="25"/>
        <end position="924"/>
    </location>
</feature>
<accession>A0A857JD99</accession>
<gene>
    <name evidence="9" type="ORF">FX988_00214</name>
</gene>
<dbReference type="OrthoDB" id="8727862at2"/>
<dbReference type="Pfam" id="PF07715">
    <property type="entry name" value="Plug"/>
    <property type="match status" value="1"/>
</dbReference>